<dbReference type="AlphaFoldDB" id="A0A150M0G6"/>
<protein>
    <submittedName>
        <fullName evidence="1">Uncharacterized protein</fullName>
    </submittedName>
</protein>
<comment type="caution">
    <text evidence="1">The sequence shown here is derived from an EMBL/GenBank/DDBJ whole genome shotgun (WGS) entry which is preliminary data.</text>
</comment>
<dbReference type="STRING" id="81408.B4119_0741"/>
<dbReference type="Proteomes" id="UP000075455">
    <property type="component" value="Unassembled WGS sequence"/>
</dbReference>
<reference evidence="1 2" key="1">
    <citation type="submission" date="2016-01" db="EMBL/GenBank/DDBJ databases">
        <title>Draft Genome Sequences of Seven Thermophilic Sporeformers Isolated from Foods.</title>
        <authorList>
            <person name="Berendsen E.M."/>
            <person name="Wells-Bennik M.H."/>
            <person name="Krawcyk A.O."/>
            <person name="De Jong A."/>
            <person name="Holsappel S."/>
            <person name="Eijlander R.T."/>
            <person name="Kuipers O.P."/>
        </authorList>
    </citation>
    <scope>NUCLEOTIDE SEQUENCE [LARGE SCALE GENOMIC DNA]</scope>
    <source>
        <strain evidence="1 2">B4119</strain>
    </source>
</reference>
<dbReference type="EMBL" id="LQYS01000022">
    <property type="protein sequence ID" value="KYD18047.1"/>
    <property type="molecule type" value="Genomic_DNA"/>
</dbReference>
<sequence>MRAVCNIIFKRTRKGIQRCKLRVDAFSSFTEWKIKRVAIAVLSFYTGYVGMEREAHFFLPKHEHMC</sequence>
<name>A0A150M0G6_9BACL</name>
<organism evidence="1 2">
    <name type="scientific">Saccharococcus caldoxylosilyticus</name>
    <dbReference type="NCBI Taxonomy" id="81408"/>
    <lineage>
        <taxon>Bacteria</taxon>
        <taxon>Bacillati</taxon>
        <taxon>Bacillota</taxon>
        <taxon>Bacilli</taxon>
        <taxon>Bacillales</taxon>
        <taxon>Anoxybacillaceae</taxon>
        <taxon>Saccharococcus</taxon>
    </lineage>
</organism>
<gene>
    <name evidence="1" type="ORF">B4119_0741</name>
</gene>
<evidence type="ECO:0000313" key="1">
    <source>
        <dbReference type="EMBL" id="KYD18047.1"/>
    </source>
</evidence>
<accession>A0A150M0G6</accession>
<dbReference type="PATRIC" id="fig|81408.3.peg.2271"/>
<proteinExistence type="predicted"/>
<evidence type="ECO:0000313" key="2">
    <source>
        <dbReference type="Proteomes" id="UP000075455"/>
    </source>
</evidence>